<name>A0A250IFX1_9BACT</name>
<dbReference type="EMBL" id="CP022163">
    <property type="protein sequence ID" value="ATB29826.1"/>
    <property type="molecule type" value="Genomic_DNA"/>
</dbReference>
<sequence>MMKGTGRTLAQAARGFTALGALLAGSAPALAAGRACGDHHIPVALAPGLPADQHVFARLCLPEGPTPPATVQVLVHGITYGHLHWDFPDPTGHTQRYSYVSAALDAGFATLALDRIGSGKSSHPLGALVTIETNAYVVHQVIQALRAGTVAGTSGSPGFEKVVLVGHSYGSMTSWYAASDYQDVDGVILSGVSHTFQTAAPLSVLLPLWPAALDPAFLGQGHDLTYLTTRPGTRYTTFYAPSPVDPAVLALDERTKGTLTLAEFAPFALVLARPLDIRVPVLLVNGTQDALFCGPTLTGTVCDSAQALLAAEAPRLGPNAPCTEAWVLPGAGHMLNTIPDAPRWFAVAQEWTTRHIGAGPGPAPGCAP</sequence>
<dbReference type="PANTHER" id="PTHR43798">
    <property type="entry name" value="MONOACYLGLYCEROL LIPASE"/>
    <property type="match status" value="1"/>
</dbReference>
<reference evidence="3 4" key="1">
    <citation type="submission" date="2017-06" db="EMBL/GenBank/DDBJ databases">
        <authorList>
            <person name="Kim H.J."/>
            <person name="Triplett B.A."/>
        </authorList>
    </citation>
    <scope>NUCLEOTIDE SEQUENCE [LARGE SCALE GENOMIC DNA]</scope>
    <source>
        <strain evidence="3 4">DSM 14713</strain>
    </source>
</reference>
<dbReference type="PANTHER" id="PTHR43798:SF33">
    <property type="entry name" value="HYDROLASE, PUTATIVE (AFU_ORTHOLOGUE AFUA_2G14860)-RELATED"/>
    <property type="match status" value="1"/>
</dbReference>
<dbReference type="Pfam" id="PF12697">
    <property type="entry name" value="Abhydrolase_6"/>
    <property type="match status" value="1"/>
</dbReference>
<protein>
    <recommendedName>
        <fullName evidence="2">AB hydrolase-1 domain-containing protein</fullName>
    </recommendedName>
</protein>
<dbReference type="KEGG" id="mbd:MEBOL_003281"/>
<feature type="domain" description="AB hydrolase-1" evidence="2">
    <location>
        <begin position="73"/>
        <end position="346"/>
    </location>
</feature>
<gene>
    <name evidence="3" type="ORF">MEBOL_003281</name>
</gene>
<dbReference type="InterPro" id="IPR050266">
    <property type="entry name" value="AB_hydrolase_sf"/>
</dbReference>
<dbReference type="GO" id="GO:0016020">
    <property type="term" value="C:membrane"/>
    <property type="evidence" value="ECO:0007669"/>
    <property type="project" value="TreeGrafter"/>
</dbReference>
<feature type="signal peptide" evidence="1">
    <location>
        <begin position="1"/>
        <end position="31"/>
    </location>
</feature>
<organism evidence="3 4">
    <name type="scientific">Melittangium boletus DSM 14713</name>
    <dbReference type="NCBI Taxonomy" id="1294270"/>
    <lineage>
        <taxon>Bacteria</taxon>
        <taxon>Pseudomonadati</taxon>
        <taxon>Myxococcota</taxon>
        <taxon>Myxococcia</taxon>
        <taxon>Myxococcales</taxon>
        <taxon>Cystobacterineae</taxon>
        <taxon>Archangiaceae</taxon>
        <taxon>Melittangium</taxon>
    </lineage>
</organism>
<evidence type="ECO:0000313" key="3">
    <source>
        <dbReference type="EMBL" id="ATB29826.1"/>
    </source>
</evidence>
<feature type="chain" id="PRO_5012693405" description="AB hydrolase-1 domain-containing protein" evidence="1">
    <location>
        <begin position="32"/>
        <end position="368"/>
    </location>
</feature>
<dbReference type="Gene3D" id="3.40.50.1820">
    <property type="entry name" value="alpha/beta hydrolase"/>
    <property type="match status" value="1"/>
</dbReference>
<accession>A0A250IFX1</accession>
<dbReference type="SUPFAM" id="SSF53474">
    <property type="entry name" value="alpha/beta-Hydrolases"/>
    <property type="match status" value="1"/>
</dbReference>
<dbReference type="RefSeq" id="WP_095978353.1">
    <property type="nucleotide sequence ID" value="NZ_CP022163.1"/>
</dbReference>
<evidence type="ECO:0000313" key="4">
    <source>
        <dbReference type="Proteomes" id="UP000217289"/>
    </source>
</evidence>
<keyword evidence="1" id="KW-0732">Signal</keyword>
<dbReference type="OrthoDB" id="5524362at2"/>
<dbReference type="InterPro" id="IPR029058">
    <property type="entry name" value="AB_hydrolase_fold"/>
</dbReference>
<evidence type="ECO:0000256" key="1">
    <source>
        <dbReference type="SAM" id="SignalP"/>
    </source>
</evidence>
<evidence type="ECO:0000259" key="2">
    <source>
        <dbReference type="Pfam" id="PF12697"/>
    </source>
</evidence>
<dbReference type="AlphaFoldDB" id="A0A250IFX1"/>
<dbReference type="Proteomes" id="UP000217289">
    <property type="component" value="Chromosome"/>
</dbReference>
<proteinExistence type="predicted"/>
<keyword evidence="4" id="KW-1185">Reference proteome</keyword>
<dbReference type="InterPro" id="IPR000073">
    <property type="entry name" value="AB_hydrolase_1"/>
</dbReference>